<comment type="caution">
    <text evidence="2">The sequence shown here is derived from an EMBL/GenBank/DDBJ whole genome shotgun (WGS) entry which is preliminary data.</text>
</comment>
<evidence type="ECO:0000259" key="1">
    <source>
        <dbReference type="Pfam" id="PF04991"/>
    </source>
</evidence>
<proteinExistence type="predicted"/>
<dbReference type="PANTHER" id="PTHR43404:SF2">
    <property type="entry name" value="LIPOPOLYSACCHARIDE CHOLINEPHOSPHOTRANSFERASE LICD"/>
    <property type="match status" value="1"/>
</dbReference>
<sequence length="66" mass="7622">MSDIKIIQDKILSILKEFISICEENNLSYYALGGTLLGAVRHKGFIPWDDDIDIGMPREDYEKFKN</sequence>
<dbReference type="InterPro" id="IPR052942">
    <property type="entry name" value="LPS_cholinephosphotransferase"/>
</dbReference>
<dbReference type="PATRIC" id="fig|28037.238.peg.1719"/>
<dbReference type="InterPro" id="IPR007074">
    <property type="entry name" value="LicD/FKTN/FKRP_NTP_transf"/>
</dbReference>
<dbReference type="PANTHER" id="PTHR43404">
    <property type="entry name" value="LIPOPOLYSACCHARIDE CHOLINEPHOSPHOTRANSFERASE LICD"/>
    <property type="match status" value="1"/>
</dbReference>
<feature type="domain" description="LicD/FKTN/FKRP nucleotidyltransferase" evidence="1">
    <location>
        <begin position="22"/>
        <end position="65"/>
    </location>
</feature>
<dbReference type="GO" id="GO:0009100">
    <property type="term" value="P:glycoprotein metabolic process"/>
    <property type="evidence" value="ECO:0007669"/>
    <property type="project" value="UniProtKB-ARBA"/>
</dbReference>
<gene>
    <name evidence="2" type="ORF">SMIDD22_01433</name>
</gene>
<dbReference type="EMBL" id="LQZD01000384">
    <property type="protein sequence ID" value="KXU11431.1"/>
    <property type="molecule type" value="Genomic_DNA"/>
</dbReference>
<evidence type="ECO:0000313" key="2">
    <source>
        <dbReference type="EMBL" id="KXU11431.1"/>
    </source>
</evidence>
<protein>
    <submittedName>
        <fullName evidence="2">Lipopolysaccharide cholinephosphotransferase LicD1</fullName>
    </submittedName>
</protein>
<dbReference type="Proteomes" id="UP000070779">
    <property type="component" value="Unassembled WGS sequence"/>
</dbReference>
<keyword evidence="2" id="KW-0808">Transferase</keyword>
<name>A0A139R9I0_STRMT</name>
<reference evidence="2 3" key="1">
    <citation type="submission" date="2016-01" db="EMBL/GenBank/DDBJ databases">
        <title>Highly variable Streptococcus oralis are common among viridans streptococci isolated from primates.</title>
        <authorList>
            <person name="Denapaite D."/>
            <person name="Rieger M."/>
            <person name="Koendgen S."/>
            <person name="Brueckner R."/>
            <person name="Ochigava I."/>
            <person name="Kappeler P."/>
            <person name="Maetz-Rensing K."/>
            <person name="Leendertz F."/>
            <person name="Hakenbeck R."/>
        </authorList>
    </citation>
    <scope>NUCLEOTIDE SEQUENCE [LARGE SCALE GENOMIC DNA]</scope>
    <source>
        <strain evidence="2 3">DD22</strain>
    </source>
</reference>
<dbReference type="AlphaFoldDB" id="A0A139R9I0"/>
<evidence type="ECO:0000313" key="3">
    <source>
        <dbReference type="Proteomes" id="UP000070779"/>
    </source>
</evidence>
<organism evidence="2 3">
    <name type="scientific">Streptococcus mitis</name>
    <dbReference type="NCBI Taxonomy" id="28037"/>
    <lineage>
        <taxon>Bacteria</taxon>
        <taxon>Bacillati</taxon>
        <taxon>Bacillota</taxon>
        <taxon>Bacilli</taxon>
        <taxon>Lactobacillales</taxon>
        <taxon>Streptococcaceae</taxon>
        <taxon>Streptococcus</taxon>
        <taxon>Streptococcus mitis group</taxon>
    </lineage>
</organism>
<accession>A0A139R9I0</accession>
<dbReference type="Pfam" id="PF04991">
    <property type="entry name" value="LicD"/>
    <property type="match status" value="1"/>
</dbReference>
<dbReference type="GO" id="GO:0016740">
    <property type="term" value="F:transferase activity"/>
    <property type="evidence" value="ECO:0007669"/>
    <property type="project" value="UniProtKB-KW"/>
</dbReference>